<feature type="compositionally biased region" description="Basic and acidic residues" evidence="1">
    <location>
        <begin position="637"/>
        <end position="646"/>
    </location>
</feature>
<dbReference type="InterPro" id="IPR008581">
    <property type="entry name" value="DUF863_pln"/>
</dbReference>
<dbReference type="PANTHER" id="PTHR33167:SF4">
    <property type="entry name" value="TRANSCRIPTION FACTOR, PUTATIVE (DUF863)-RELATED"/>
    <property type="match status" value="1"/>
</dbReference>
<keyword evidence="2" id="KW-1185">Reference proteome</keyword>
<evidence type="ECO:0000256" key="1">
    <source>
        <dbReference type="SAM" id="MobiDB-lite"/>
    </source>
</evidence>
<reference evidence="2" key="1">
    <citation type="journal article" date="2025" name="Foods">
        <title>Unveiling the Microbial Signatures of Arabica Coffee Cherries: Insights into Ripeness Specific Diversity, Functional Traits, and Implications for Quality and Safety.</title>
        <authorList>
            <consortium name="RefSeq"/>
            <person name="Tenea G.N."/>
            <person name="Cifuentes V."/>
            <person name="Reyes P."/>
            <person name="Cevallos-Vallejos M."/>
        </authorList>
    </citation>
    <scope>NUCLEOTIDE SEQUENCE [LARGE SCALE GENOMIC DNA]</scope>
</reference>
<dbReference type="Pfam" id="PF05904">
    <property type="entry name" value="DUF863"/>
    <property type="match status" value="2"/>
</dbReference>
<feature type="compositionally biased region" description="Basic and acidic residues" evidence="1">
    <location>
        <begin position="575"/>
        <end position="587"/>
    </location>
</feature>
<organism evidence="2 3">
    <name type="scientific">Coffea arabica</name>
    <name type="common">Arabian coffee</name>
    <dbReference type="NCBI Taxonomy" id="13443"/>
    <lineage>
        <taxon>Eukaryota</taxon>
        <taxon>Viridiplantae</taxon>
        <taxon>Streptophyta</taxon>
        <taxon>Embryophyta</taxon>
        <taxon>Tracheophyta</taxon>
        <taxon>Spermatophyta</taxon>
        <taxon>Magnoliopsida</taxon>
        <taxon>eudicotyledons</taxon>
        <taxon>Gunneridae</taxon>
        <taxon>Pentapetalae</taxon>
        <taxon>asterids</taxon>
        <taxon>lamiids</taxon>
        <taxon>Gentianales</taxon>
        <taxon>Rubiaceae</taxon>
        <taxon>Ixoroideae</taxon>
        <taxon>Gardenieae complex</taxon>
        <taxon>Bertiereae - Coffeeae clade</taxon>
        <taxon>Coffeeae</taxon>
        <taxon>Coffea</taxon>
    </lineage>
</organism>
<dbReference type="RefSeq" id="XP_027121424.1">
    <property type="nucleotide sequence ID" value="XM_027265623.2"/>
</dbReference>
<reference evidence="3" key="2">
    <citation type="submission" date="2025-08" db="UniProtKB">
        <authorList>
            <consortium name="RefSeq"/>
        </authorList>
    </citation>
    <scope>IDENTIFICATION</scope>
    <source>
        <tissue evidence="3">Leaves</tissue>
    </source>
</reference>
<gene>
    <name evidence="3" type="primary">LOC113738426</name>
</gene>
<proteinExistence type="predicted"/>
<dbReference type="Proteomes" id="UP001652660">
    <property type="component" value="Chromosome 4c"/>
</dbReference>
<feature type="region of interest" description="Disordered" evidence="1">
    <location>
        <begin position="282"/>
        <end position="301"/>
    </location>
</feature>
<protein>
    <submittedName>
        <fullName evidence="3">Uncharacterized protein</fullName>
    </submittedName>
</protein>
<sequence length="897" mass="99178">MQCTSYLSGYYYTREQNVDASGSLWQQFNNGFFCRSGRDYNILSQRPMTDQYLAYNKEILRQTMLKQESLFMYQVRELHRLYGRQRELMDEIKMMELSKDHLRMQTSSSNSFVSGMLCDTSKKALQLPGWLLSNPRDDKPSAHGMENFQRPSIFVSRKSIHAGSDVYLEENHLKELEVSSCGRNKYGKRMLNLELPPEEYMDSDGGEELEKEKSSEVSPVWLDPSVRFVDSSPKSNLIIRKGASSNFNSSCSYTSCLLDLNAPLPSDEPVTISTSLVDSNISSTGIKQQDPDLSGKPRSKTPDLMSIASDVLEGKASIEANSGLPVQSAGKLPLPCNDKTILGSKSAKKEQDFNINELRMVSSCVTTASQLVQFSDQTNTGASASNSSWKTSYTEVPIAIQALPCFSSIQFSSKTSRSSSGSSVIKEKYSNGNAALSSNLGCITSHMSCNSNNQPTAEYLAGFVEDPVHQTPVDMDLNTMPCNSVPEIEDSQDKDRSMVGEKKCENSVGPLNGPRVKPDSEGQIVGCPQLLDPSISRSQFCAFTAIDSNSNLSEENDIQNGEMVDLPAIHMSCDSSHDSEKSPKDDETCPANDCGKEMSQLKTCMDLRFSNTDQKYSQVLTETTAVGTDLQAPISPDNKEHSPPREESEDNQSENHEGTVKELDRIAAEVILSIMFSGKKQSLNASMSQLLEVSADCLGWFAGIACTVAGSAENESEDHLTDAPVGNCSDLAPKVLEKLEAMTFKSTGIKVEDHCHMTIDQKNKLIGDPLLTSEGQSRKARGWKDFQSQDLPCASSLCSHDATENLRPIKKLRAAARTAHENVKVRKKVGRVRCARGRRHSKRFPLNAISGKACSLSKQNPCQSEQSFLQSCSFGWGRKHRRQKHRRARTYFDPGFT</sequence>
<dbReference type="OrthoDB" id="630817at2759"/>
<feature type="compositionally biased region" description="Acidic residues" evidence="1">
    <location>
        <begin position="197"/>
        <end position="207"/>
    </location>
</feature>
<accession>A0A6P6X1G9</accession>
<evidence type="ECO:0000313" key="2">
    <source>
        <dbReference type="Proteomes" id="UP001652660"/>
    </source>
</evidence>
<feature type="region of interest" description="Disordered" evidence="1">
    <location>
        <begin position="625"/>
        <end position="659"/>
    </location>
</feature>
<evidence type="ECO:0000313" key="3">
    <source>
        <dbReference type="RefSeq" id="XP_027121424.1"/>
    </source>
</evidence>
<feature type="region of interest" description="Disordered" evidence="1">
    <location>
        <begin position="197"/>
        <end position="216"/>
    </location>
</feature>
<dbReference type="GeneID" id="113738426"/>
<dbReference type="PANTHER" id="PTHR33167">
    <property type="entry name" value="TRANSCRIPTION FACTOR, PUTATIVE (DUF863)-RELATED"/>
    <property type="match status" value="1"/>
</dbReference>
<name>A0A6P6X1G9_COFAR</name>
<dbReference type="AlphaFoldDB" id="A0A6P6X1G9"/>
<feature type="region of interest" description="Disordered" evidence="1">
    <location>
        <begin position="572"/>
        <end position="593"/>
    </location>
</feature>